<dbReference type="HOGENOM" id="CLU_3172476_0_0_5"/>
<dbReference type="Proteomes" id="UP000002256">
    <property type="component" value="Chromosome"/>
</dbReference>
<proteinExistence type="predicted"/>
<name>C6AYI0_RHILS</name>
<organism evidence="1 2">
    <name type="scientific">Rhizobium leguminosarum bv. trifolii (strain WSM1325)</name>
    <dbReference type="NCBI Taxonomy" id="395491"/>
    <lineage>
        <taxon>Bacteria</taxon>
        <taxon>Pseudomonadati</taxon>
        <taxon>Pseudomonadota</taxon>
        <taxon>Alphaproteobacteria</taxon>
        <taxon>Hyphomicrobiales</taxon>
        <taxon>Rhizobiaceae</taxon>
        <taxon>Rhizobium/Agrobacterium group</taxon>
        <taxon>Rhizobium</taxon>
    </lineage>
</organism>
<evidence type="ECO:0000313" key="1">
    <source>
        <dbReference type="EMBL" id="ACS56282.1"/>
    </source>
</evidence>
<dbReference type="KEGG" id="rlg:Rleg_2002"/>
<protein>
    <submittedName>
        <fullName evidence="1">Uncharacterized protein</fullName>
    </submittedName>
</protein>
<dbReference type="AlphaFoldDB" id="C6AYI0"/>
<gene>
    <name evidence="1" type="ordered locus">Rleg_2002</name>
</gene>
<evidence type="ECO:0000313" key="2">
    <source>
        <dbReference type="Proteomes" id="UP000002256"/>
    </source>
</evidence>
<sequence>MYRAFRALHIFAHLAASPSQYFETFCALTMPADGAEEIPNCRLAADI</sequence>
<accession>C6AYI0</accession>
<reference evidence="1 2" key="1">
    <citation type="journal article" date="2010" name="Stand. Genomic Sci.">
        <title>Complete genome sequence of Rhizobium leguminosarum bv. trifolii strain WSM1325, an effective microsymbiont of annual Mediterranean clovers.</title>
        <authorList>
            <person name="Reeve W."/>
            <person name="O'Hara G."/>
            <person name="Chain P."/>
            <person name="Ardley J."/>
            <person name="Brau L."/>
            <person name="Nandesena K."/>
            <person name="Tiwari R."/>
            <person name="Copeland A."/>
            <person name="Nolan M."/>
            <person name="Han C."/>
            <person name="Brettin T."/>
            <person name="Land M."/>
            <person name="Ovchinikova G."/>
            <person name="Ivanova N."/>
            <person name="Mavromatis K."/>
            <person name="Markowitz V."/>
            <person name="Kyrpides N."/>
            <person name="Melino V."/>
            <person name="Denton M."/>
            <person name="Yates R."/>
            <person name="Howieson J."/>
        </authorList>
    </citation>
    <scope>NUCLEOTIDE SEQUENCE [LARGE SCALE GENOMIC DNA]</scope>
    <source>
        <strain evidence="1 2">WSM1325</strain>
    </source>
</reference>
<dbReference type="EMBL" id="CP001622">
    <property type="protein sequence ID" value="ACS56282.1"/>
    <property type="molecule type" value="Genomic_DNA"/>
</dbReference>